<dbReference type="InterPro" id="IPR025736">
    <property type="entry name" value="PucR_C-HTH_dom"/>
</dbReference>
<reference evidence="5" key="2">
    <citation type="submission" date="2020-09" db="EMBL/GenBank/DDBJ databases">
        <authorList>
            <person name="Sun Q."/>
            <person name="Zhou Y."/>
        </authorList>
    </citation>
    <scope>NUCLEOTIDE SEQUENCE</scope>
    <source>
        <strain evidence="5">CGMCC 4.7679</strain>
    </source>
</reference>
<feature type="domain" description="PucR C-terminal helix-turn-helix" evidence="3">
    <location>
        <begin position="394"/>
        <end position="449"/>
    </location>
</feature>
<comment type="caution">
    <text evidence="5">The sequence shown here is derived from an EMBL/GenBank/DDBJ whole genome shotgun (WGS) entry which is preliminary data.</text>
</comment>
<dbReference type="Pfam" id="PF13556">
    <property type="entry name" value="HTH_30"/>
    <property type="match status" value="1"/>
</dbReference>
<name>A0A8H9MDC8_9PSEU</name>
<dbReference type="Proteomes" id="UP000658656">
    <property type="component" value="Unassembled WGS sequence"/>
</dbReference>
<dbReference type="Pfam" id="PF17853">
    <property type="entry name" value="GGDEF_2"/>
    <property type="match status" value="1"/>
</dbReference>
<accession>A0A8H9MDC8</accession>
<feature type="domain" description="CdaR GGDEF-like" evidence="4">
    <location>
        <begin position="223"/>
        <end position="338"/>
    </location>
</feature>
<organism evidence="5 6">
    <name type="scientific">Amycolatopsis bartoniae</name>
    <dbReference type="NCBI Taxonomy" id="941986"/>
    <lineage>
        <taxon>Bacteria</taxon>
        <taxon>Bacillati</taxon>
        <taxon>Actinomycetota</taxon>
        <taxon>Actinomycetes</taxon>
        <taxon>Pseudonocardiales</taxon>
        <taxon>Pseudonocardiaceae</taxon>
        <taxon>Amycolatopsis</taxon>
    </lineage>
</organism>
<dbReference type="InterPro" id="IPR051448">
    <property type="entry name" value="CdaR-like_regulators"/>
</dbReference>
<evidence type="ECO:0000256" key="1">
    <source>
        <dbReference type="ARBA" id="ARBA00006754"/>
    </source>
</evidence>
<dbReference type="AlphaFoldDB" id="A0A8H9MDC8"/>
<comment type="similarity">
    <text evidence="1">Belongs to the CdaR family.</text>
</comment>
<evidence type="ECO:0000259" key="3">
    <source>
        <dbReference type="Pfam" id="PF13556"/>
    </source>
</evidence>
<evidence type="ECO:0000259" key="4">
    <source>
        <dbReference type="Pfam" id="PF17853"/>
    </source>
</evidence>
<evidence type="ECO:0000313" key="6">
    <source>
        <dbReference type="Proteomes" id="UP000658656"/>
    </source>
</evidence>
<dbReference type="PANTHER" id="PTHR33744">
    <property type="entry name" value="CARBOHYDRATE DIACID REGULATOR"/>
    <property type="match status" value="1"/>
</dbReference>
<feature type="region of interest" description="Disordered" evidence="2">
    <location>
        <begin position="1"/>
        <end position="22"/>
    </location>
</feature>
<dbReference type="Gene3D" id="1.10.10.2840">
    <property type="entry name" value="PucR C-terminal helix-turn-helix domain"/>
    <property type="match status" value="1"/>
</dbReference>
<keyword evidence="6" id="KW-1185">Reference proteome</keyword>
<feature type="region of interest" description="Disordered" evidence="2">
    <location>
        <begin position="457"/>
        <end position="477"/>
    </location>
</feature>
<gene>
    <name evidence="5" type="ORF">GCM10017566_60690</name>
</gene>
<proteinExistence type="inferred from homology"/>
<evidence type="ECO:0000313" key="5">
    <source>
        <dbReference type="EMBL" id="GHF78275.1"/>
    </source>
</evidence>
<dbReference type="InterPro" id="IPR041522">
    <property type="entry name" value="CdaR_GGDEF"/>
</dbReference>
<dbReference type="RefSeq" id="WP_183176753.1">
    <property type="nucleotide sequence ID" value="NZ_BNAV01000012.1"/>
</dbReference>
<reference evidence="5" key="1">
    <citation type="journal article" date="2014" name="Int. J. Syst. Evol. Microbiol.">
        <title>Complete genome sequence of Corynebacterium casei LMG S-19264T (=DSM 44701T), isolated from a smear-ripened cheese.</title>
        <authorList>
            <consortium name="US DOE Joint Genome Institute (JGI-PGF)"/>
            <person name="Walter F."/>
            <person name="Albersmeier A."/>
            <person name="Kalinowski J."/>
            <person name="Ruckert C."/>
        </authorList>
    </citation>
    <scope>NUCLEOTIDE SEQUENCE</scope>
    <source>
        <strain evidence="5">CGMCC 4.7679</strain>
    </source>
</reference>
<evidence type="ECO:0008006" key="7">
    <source>
        <dbReference type="Google" id="ProtNLM"/>
    </source>
</evidence>
<dbReference type="InterPro" id="IPR042070">
    <property type="entry name" value="PucR_C-HTH_sf"/>
</dbReference>
<dbReference type="PANTHER" id="PTHR33744:SF1">
    <property type="entry name" value="DNA-BINDING TRANSCRIPTIONAL ACTIVATOR ADER"/>
    <property type="match status" value="1"/>
</dbReference>
<evidence type="ECO:0000256" key="2">
    <source>
        <dbReference type="SAM" id="MobiDB-lite"/>
    </source>
</evidence>
<protein>
    <recommendedName>
        <fullName evidence="7">PucR family transcriptional regulator</fullName>
    </recommendedName>
</protein>
<sequence length="477" mass="52252">MTRECSPPVVENREPDSGEVPEESKSTYFWAKLLHPADPAAFESVLTGAREVDELVADAGLAAAAWTAETTQLIVDQLSCSSSPDNPVSPAEKRLVEGTVTWTLYRLARAEPVPGYFRRELGQCVRERLANGSTPESWLHALNDLYAVLTERLLHAAATGLPPEQHATAMQEITTTLFHSMSLLGDEITLAFLAERRRQSAGAAAERAKLVHGILDGARVNAERAHRHLGYDLSLHHLGLVLWYDEDTVPWCDDDTRNWTRELETVATGLLREAGCSSTLLVPAGSARLWAWGGRVHGLPAELGELDPTALPGGHVHVAGGLPAEGVAGFRRSYGQAATLEHLSRTVLAGSGNIHDYRTLELFVLMGGDVGRLTEFVRRELGGLADQERPVVTLRETLKCYLDSERSTTATAERLRIAKNTVAYRVKKAEQLRSRPIGQDQLRLHLALHLAERMGPALLSGRGTPKERRPAGRNRGR</sequence>
<dbReference type="EMBL" id="BNAV01000012">
    <property type="protein sequence ID" value="GHF78275.1"/>
    <property type="molecule type" value="Genomic_DNA"/>
</dbReference>